<evidence type="ECO:0000313" key="3">
    <source>
        <dbReference type="Proteomes" id="UP001229421"/>
    </source>
</evidence>
<keyword evidence="3" id="KW-1185">Reference proteome</keyword>
<sequence length="105" mass="12676">MSNKNKQNQSVQRQVSHIRNVVYEPRNHVCLKNHEPSPKSCFKIRLEMKPKSRMPKRKVQRLKEQITELEREKAEKNAMKEKIEENTRLYVEMNEKLQMLSQNMP</sequence>
<organism evidence="2 3">
    <name type="scientific">Tagetes erecta</name>
    <name type="common">African marigold</name>
    <dbReference type="NCBI Taxonomy" id="13708"/>
    <lineage>
        <taxon>Eukaryota</taxon>
        <taxon>Viridiplantae</taxon>
        <taxon>Streptophyta</taxon>
        <taxon>Embryophyta</taxon>
        <taxon>Tracheophyta</taxon>
        <taxon>Spermatophyta</taxon>
        <taxon>Magnoliopsida</taxon>
        <taxon>eudicotyledons</taxon>
        <taxon>Gunneridae</taxon>
        <taxon>Pentapetalae</taxon>
        <taxon>asterids</taxon>
        <taxon>campanulids</taxon>
        <taxon>Asterales</taxon>
        <taxon>Asteraceae</taxon>
        <taxon>Asteroideae</taxon>
        <taxon>Heliantheae alliance</taxon>
        <taxon>Tageteae</taxon>
        <taxon>Tagetes</taxon>
    </lineage>
</organism>
<dbReference type="Proteomes" id="UP001229421">
    <property type="component" value="Unassembled WGS sequence"/>
</dbReference>
<accession>A0AAD8KPI7</accession>
<feature type="coiled-coil region" evidence="1">
    <location>
        <begin position="59"/>
        <end position="103"/>
    </location>
</feature>
<proteinExistence type="predicted"/>
<gene>
    <name evidence="2" type="ORF">QVD17_20212</name>
</gene>
<evidence type="ECO:0000313" key="2">
    <source>
        <dbReference type="EMBL" id="KAK1424871.1"/>
    </source>
</evidence>
<dbReference type="EMBL" id="JAUHHV010000005">
    <property type="protein sequence ID" value="KAK1424871.1"/>
    <property type="molecule type" value="Genomic_DNA"/>
</dbReference>
<comment type="caution">
    <text evidence="2">The sequence shown here is derived from an EMBL/GenBank/DDBJ whole genome shotgun (WGS) entry which is preliminary data.</text>
</comment>
<reference evidence="2" key="1">
    <citation type="journal article" date="2023" name="bioRxiv">
        <title>Improved chromosome-level genome assembly for marigold (Tagetes erecta).</title>
        <authorList>
            <person name="Jiang F."/>
            <person name="Yuan L."/>
            <person name="Wang S."/>
            <person name="Wang H."/>
            <person name="Xu D."/>
            <person name="Wang A."/>
            <person name="Fan W."/>
        </authorList>
    </citation>
    <scope>NUCLEOTIDE SEQUENCE</scope>
    <source>
        <strain evidence="2">WSJ</strain>
        <tissue evidence="2">Leaf</tissue>
    </source>
</reference>
<evidence type="ECO:0000256" key="1">
    <source>
        <dbReference type="SAM" id="Coils"/>
    </source>
</evidence>
<dbReference type="AlphaFoldDB" id="A0AAD8KPI7"/>
<name>A0AAD8KPI7_TARER</name>
<protein>
    <submittedName>
        <fullName evidence="2">Uncharacterized protein</fullName>
    </submittedName>
</protein>
<keyword evidence="1" id="KW-0175">Coiled coil</keyword>